<evidence type="ECO:0000256" key="2">
    <source>
        <dbReference type="ARBA" id="ARBA00022729"/>
    </source>
</evidence>
<keyword evidence="3 5" id="KW-0472">Membrane</keyword>
<evidence type="ECO:0000256" key="5">
    <source>
        <dbReference type="PROSITE-ProRule" id="PRU00473"/>
    </source>
</evidence>
<organism evidence="8 9">
    <name type="scientific">Ephemeroptericola cinctiostellae</name>
    <dbReference type="NCBI Taxonomy" id="2268024"/>
    <lineage>
        <taxon>Bacteria</taxon>
        <taxon>Pseudomonadati</taxon>
        <taxon>Pseudomonadota</taxon>
        <taxon>Betaproteobacteria</taxon>
        <taxon>Burkholderiales</taxon>
        <taxon>Burkholderiaceae</taxon>
        <taxon>Ephemeroptericola</taxon>
    </lineage>
</organism>
<dbReference type="PROSITE" id="PS51123">
    <property type="entry name" value="OMPA_2"/>
    <property type="match status" value="1"/>
</dbReference>
<gene>
    <name evidence="8" type="primary">ompA_6</name>
    <name evidence="8" type="ORF">DTO96_101397</name>
</gene>
<name>A0A345DBC8_9BURK</name>
<dbReference type="InterPro" id="IPR006665">
    <property type="entry name" value="OmpA-like"/>
</dbReference>
<keyword evidence="2 6" id="KW-0732">Signal</keyword>
<evidence type="ECO:0000313" key="9">
    <source>
        <dbReference type="Proteomes" id="UP000252182"/>
    </source>
</evidence>
<dbReference type="GO" id="GO:0009279">
    <property type="term" value="C:cell outer membrane"/>
    <property type="evidence" value="ECO:0007669"/>
    <property type="project" value="UniProtKB-SubCell"/>
</dbReference>
<evidence type="ECO:0000256" key="1">
    <source>
        <dbReference type="ARBA" id="ARBA00004442"/>
    </source>
</evidence>
<dbReference type="Pfam" id="PF04355">
    <property type="entry name" value="BamE"/>
    <property type="match status" value="1"/>
</dbReference>
<dbReference type="InterPro" id="IPR006664">
    <property type="entry name" value="OMP_bac"/>
</dbReference>
<dbReference type="PRINTS" id="PR01021">
    <property type="entry name" value="OMPADOMAIN"/>
</dbReference>
<dbReference type="SUPFAM" id="SSF103088">
    <property type="entry name" value="OmpA-like"/>
    <property type="match status" value="1"/>
</dbReference>
<keyword evidence="9" id="KW-1185">Reference proteome</keyword>
<dbReference type="AlphaFoldDB" id="A0A345DBC8"/>
<evidence type="ECO:0000256" key="3">
    <source>
        <dbReference type="ARBA" id="ARBA00023136"/>
    </source>
</evidence>
<keyword evidence="4" id="KW-0998">Cell outer membrane</keyword>
<dbReference type="Proteomes" id="UP000252182">
    <property type="component" value="Chromosome"/>
</dbReference>
<accession>A0A345DBC8</accession>
<dbReference type="PANTHER" id="PTHR30329:SF21">
    <property type="entry name" value="LIPOPROTEIN YIAD-RELATED"/>
    <property type="match status" value="1"/>
</dbReference>
<protein>
    <submittedName>
        <fullName evidence="8">Outer membrane protein A</fullName>
    </submittedName>
</protein>
<dbReference type="InterPro" id="IPR036737">
    <property type="entry name" value="OmpA-like_sf"/>
</dbReference>
<feature type="signal peptide" evidence="6">
    <location>
        <begin position="1"/>
        <end position="25"/>
    </location>
</feature>
<feature type="chain" id="PRO_5016641507" evidence="6">
    <location>
        <begin position="26"/>
        <end position="270"/>
    </location>
</feature>
<dbReference type="EMBL" id="CP031124">
    <property type="protein sequence ID" value="AXF85666.1"/>
    <property type="molecule type" value="Genomic_DNA"/>
</dbReference>
<comment type="subcellular location">
    <subcellularLocation>
        <location evidence="1">Cell outer membrane</location>
    </subcellularLocation>
</comment>
<dbReference type="PANTHER" id="PTHR30329">
    <property type="entry name" value="STATOR ELEMENT OF FLAGELLAR MOTOR COMPLEX"/>
    <property type="match status" value="1"/>
</dbReference>
<dbReference type="KEGG" id="hyf:DTO96_101397"/>
<dbReference type="Pfam" id="PF00691">
    <property type="entry name" value="OmpA"/>
    <property type="match status" value="1"/>
</dbReference>
<dbReference type="CDD" id="cd07185">
    <property type="entry name" value="OmpA_C-like"/>
    <property type="match status" value="1"/>
</dbReference>
<dbReference type="Gene3D" id="3.30.1330.60">
    <property type="entry name" value="OmpA-like domain"/>
    <property type="match status" value="1"/>
</dbReference>
<proteinExistence type="predicted"/>
<dbReference type="OrthoDB" id="9782229at2"/>
<evidence type="ECO:0000256" key="4">
    <source>
        <dbReference type="ARBA" id="ARBA00023237"/>
    </source>
</evidence>
<evidence type="ECO:0000256" key="6">
    <source>
        <dbReference type="SAM" id="SignalP"/>
    </source>
</evidence>
<dbReference type="InterPro" id="IPR037873">
    <property type="entry name" value="BamE-like"/>
</dbReference>
<dbReference type="InterPro" id="IPR050330">
    <property type="entry name" value="Bact_OuterMem_StrucFunc"/>
</dbReference>
<evidence type="ECO:0000259" key="7">
    <source>
        <dbReference type="PROSITE" id="PS51123"/>
    </source>
</evidence>
<evidence type="ECO:0000313" key="8">
    <source>
        <dbReference type="EMBL" id="AXF85666.1"/>
    </source>
</evidence>
<feature type="domain" description="OmpA-like" evidence="7">
    <location>
        <begin position="138"/>
        <end position="267"/>
    </location>
</feature>
<sequence length="270" mass="30133">MKKYVNNAAKAITFCGFMLSTTVQAAPPSPWHNGLGVVEFPKISDSHFQHPSVIDLDTLNLVDANMSKWQIVKLIGRPHFDEGAFSETAWDYVFRFKQDDGSYKTCQYQIHFERDDRRQFLTNKEMYSTCAPVVKDVTQPKMIALSADALFAFAGGALKDLNPKGRAELDNVGNMIAETYRVVSSIKVVGHTDRLGSETSNAKLSQQRADTVRSYLISRGVSSELISTKGMGMSQPIFSCSDGLRRAQLIECLGPNRRVTIQIDGEQRVR</sequence>
<reference evidence="9" key="1">
    <citation type="submission" date="2018-07" db="EMBL/GenBank/DDBJ databases">
        <authorList>
            <person name="Kim H."/>
        </authorList>
    </citation>
    <scope>NUCLEOTIDE SEQUENCE [LARGE SCALE GENOMIC DNA]</scope>
    <source>
        <strain evidence="9">F02</strain>
    </source>
</reference>
<dbReference type="Gene3D" id="3.30.1450.10">
    <property type="match status" value="1"/>
</dbReference>
<dbReference type="InterPro" id="IPR007450">
    <property type="entry name" value="BamE_dom"/>
</dbReference>